<dbReference type="VEuPathDB" id="PlasmoDB:POWCR01_130043200"/>
<feature type="transmembrane region" description="Helical" evidence="1">
    <location>
        <begin position="32"/>
        <end position="55"/>
    </location>
</feature>
<keyword evidence="1" id="KW-1133">Transmembrane helix</keyword>
<dbReference type="VEuPathDB" id="PlasmoDB:PocGH01_13046500"/>
<dbReference type="EMBL" id="LT594594">
    <property type="protein sequence ID" value="SCP06278.1"/>
    <property type="molecule type" value="Genomic_DNA"/>
</dbReference>
<evidence type="ECO:0000313" key="4">
    <source>
        <dbReference type="Proteomes" id="UP000242942"/>
    </source>
</evidence>
<keyword evidence="1" id="KW-0812">Transmembrane</keyword>
<sequence length="74" mass="9037">MESLKFFFIELLKKKKEILHLSNLSVLINDPFIFFFMCIFLFVLTSIVTYLYCFCKSYEWKRGTKVYKMSRKVK</sequence>
<evidence type="ECO:0000313" key="2">
    <source>
        <dbReference type="EMBL" id="SBT78933.1"/>
    </source>
</evidence>
<evidence type="ECO:0000256" key="1">
    <source>
        <dbReference type="SAM" id="Phobius"/>
    </source>
</evidence>
<proteinExistence type="predicted"/>
<dbReference type="EMBL" id="LT594517">
    <property type="protein sequence ID" value="SBT78933.1"/>
    <property type="molecule type" value="Genomic_DNA"/>
</dbReference>
<reference evidence="4 5" key="1">
    <citation type="submission" date="2016-06" db="EMBL/GenBank/DDBJ databases">
        <authorList>
            <consortium name="Pathogen Informatics"/>
        </authorList>
    </citation>
    <scope>NUCLEOTIDE SEQUENCE [LARGE SCALE GENOMIC DNA]</scope>
    <source>
        <strain evidence="3">PocGH01</strain>
        <strain evidence="2">PowCR01</strain>
    </source>
</reference>
<accession>A0A2Y9US85</accession>
<dbReference type="Proteomes" id="UP000243200">
    <property type="component" value="Chromosome 13"/>
</dbReference>
<organism evidence="2 5">
    <name type="scientific">Plasmodium ovale</name>
    <name type="common">malaria parasite P. ovale</name>
    <dbReference type="NCBI Taxonomy" id="36330"/>
    <lineage>
        <taxon>Eukaryota</taxon>
        <taxon>Sar</taxon>
        <taxon>Alveolata</taxon>
        <taxon>Apicomplexa</taxon>
        <taxon>Aconoidasida</taxon>
        <taxon>Haemosporida</taxon>
        <taxon>Plasmodiidae</taxon>
        <taxon>Plasmodium</taxon>
        <taxon>Plasmodium (Plasmodium)</taxon>
    </lineage>
</organism>
<accession>A0A1C3KXI5</accession>
<name>A0A1C3KXI5_PLAOA</name>
<gene>
    <name evidence="2" type="primary">PowCR01_130043200</name>
    <name evidence="3" type="synonym">PocGH01_13046500</name>
    <name evidence="3" type="ORF">POCGH01_13046500</name>
    <name evidence="2" type="ORF">POWCR01_130043200</name>
</gene>
<keyword evidence="1" id="KW-0472">Membrane</keyword>
<dbReference type="AlphaFoldDB" id="A0A1C3KXI5"/>
<evidence type="ECO:0000313" key="5">
    <source>
        <dbReference type="Proteomes" id="UP000243200"/>
    </source>
</evidence>
<accession>A0A1D3TMU5</accession>
<dbReference type="Proteomes" id="UP000242942">
    <property type="component" value="Chromosome 13"/>
</dbReference>
<dbReference type="OrthoDB" id="386550at2759"/>
<evidence type="ECO:0000313" key="3">
    <source>
        <dbReference type="EMBL" id="SCP06278.1"/>
    </source>
</evidence>
<protein>
    <submittedName>
        <fullName evidence="2">Uncharacterized protein</fullName>
    </submittedName>
</protein>
<keyword evidence="4" id="KW-1185">Reference proteome</keyword>